<dbReference type="OrthoDB" id="271164at2759"/>
<evidence type="ECO:0000313" key="1">
    <source>
        <dbReference type="EnsemblMetazoa" id="PPA41166.1"/>
    </source>
</evidence>
<dbReference type="PANTHER" id="PTHR33845">
    <property type="entry name" value="C2H2-TYPE DOMAIN-CONTAINING PROTEIN"/>
    <property type="match status" value="1"/>
</dbReference>
<reference evidence="1" key="2">
    <citation type="submission" date="2022-06" db="UniProtKB">
        <authorList>
            <consortium name="EnsemblMetazoa"/>
        </authorList>
    </citation>
    <scope>IDENTIFICATION</scope>
    <source>
        <strain evidence="1">PS312</strain>
    </source>
</reference>
<dbReference type="Proteomes" id="UP000005239">
    <property type="component" value="Unassembled WGS sequence"/>
</dbReference>
<dbReference type="PANTHER" id="PTHR33845:SF1">
    <property type="entry name" value="C2H2-TYPE DOMAIN-CONTAINING PROTEIN"/>
    <property type="match status" value="1"/>
</dbReference>
<evidence type="ECO:0000313" key="2">
    <source>
        <dbReference type="Proteomes" id="UP000005239"/>
    </source>
</evidence>
<dbReference type="EnsemblMetazoa" id="PPA41166.1">
    <property type="protein sequence ID" value="PPA41166.1"/>
    <property type="gene ID" value="WBGene00279535"/>
</dbReference>
<gene>
    <name evidence="1" type="primary">WBGene00279535</name>
</gene>
<sequence length="473" mass="53661">MARASLRNDFGIRTNRNLHIHSFRNIPHSVRLVPHSPFPSSPLRERGNRKRLDVGRHKNRPEKISMYDFALGTFKRVLEEVQQGVGIVLPESFKEFTEAPKNPRPKGWALRSTKKTGRYDPVARKLVDDLIEQYFSNGKKLLPDEAEKRMRERKDILPAQRMTFDQIRNRITTLLSQKKEHQRKRDLAEEGISLDDIEEEVDLERPLDEDDLIITSDEIYDLVHSNMEFFDNPPSEPVFSDFGEFEHSLCDENEEKMAATALAATTAAQVGLQITGHVLSGGVAVLANIEIRNYTKFEVFEIQQEEVITSKGVDIIHGEVAYAPLNVAPAESMQFSCRKSSWAFYGSEAAACFEIAGRVLFIYFQVPLTGGGGTNELAIAFGRKGQSKSAIYGSASEIGAFNSFKARFCIISFVNRWNAWDFHRYGDSVRYVEMQDGQFAVRGNMDTTRHPVITIDVVPTDKNQFAPTLKKYV</sequence>
<accession>A0A8R1V0D0</accession>
<accession>A0A2A6CKL1</accession>
<proteinExistence type="predicted"/>
<keyword evidence="2" id="KW-1185">Reference proteome</keyword>
<protein>
    <submittedName>
        <fullName evidence="1">Uncharacterized protein</fullName>
    </submittedName>
</protein>
<organism evidence="1 2">
    <name type="scientific">Pristionchus pacificus</name>
    <name type="common">Parasitic nematode worm</name>
    <dbReference type="NCBI Taxonomy" id="54126"/>
    <lineage>
        <taxon>Eukaryota</taxon>
        <taxon>Metazoa</taxon>
        <taxon>Ecdysozoa</taxon>
        <taxon>Nematoda</taxon>
        <taxon>Chromadorea</taxon>
        <taxon>Rhabditida</taxon>
        <taxon>Rhabditina</taxon>
        <taxon>Diplogasteromorpha</taxon>
        <taxon>Diplogasteroidea</taxon>
        <taxon>Neodiplogasteridae</taxon>
        <taxon>Pristionchus</taxon>
    </lineage>
</organism>
<name>A0A2A6CKL1_PRIPA</name>
<reference evidence="2" key="1">
    <citation type="journal article" date="2008" name="Nat. Genet.">
        <title>The Pristionchus pacificus genome provides a unique perspective on nematode lifestyle and parasitism.</title>
        <authorList>
            <person name="Dieterich C."/>
            <person name="Clifton S.W."/>
            <person name="Schuster L.N."/>
            <person name="Chinwalla A."/>
            <person name="Delehaunty K."/>
            <person name="Dinkelacker I."/>
            <person name="Fulton L."/>
            <person name="Fulton R."/>
            <person name="Godfrey J."/>
            <person name="Minx P."/>
            <person name="Mitreva M."/>
            <person name="Roeseler W."/>
            <person name="Tian H."/>
            <person name="Witte H."/>
            <person name="Yang S.P."/>
            <person name="Wilson R.K."/>
            <person name="Sommer R.J."/>
        </authorList>
    </citation>
    <scope>NUCLEOTIDE SEQUENCE [LARGE SCALE GENOMIC DNA]</scope>
    <source>
        <strain evidence="2">PS312</strain>
    </source>
</reference>
<dbReference type="AlphaFoldDB" id="A0A2A6CKL1"/>